<dbReference type="EMBL" id="LXQA010244465">
    <property type="protein sequence ID" value="MCI37422.1"/>
    <property type="molecule type" value="Genomic_DNA"/>
</dbReference>
<sequence length="27" mass="2907">KNFNSGDWAYGTPTCYGGVDGCLILVR</sequence>
<organism evidence="1 2">
    <name type="scientific">Trifolium medium</name>
    <dbReference type="NCBI Taxonomy" id="97028"/>
    <lineage>
        <taxon>Eukaryota</taxon>
        <taxon>Viridiplantae</taxon>
        <taxon>Streptophyta</taxon>
        <taxon>Embryophyta</taxon>
        <taxon>Tracheophyta</taxon>
        <taxon>Spermatophyta</taxon>
        <taxon>Magnoliopsida</taxon>
        <taxon>eudicotyledons</taxon>
        <taxon>Gunneridae</taxon>
        <taxon>Pentapetalae</taxon>
        <taxon>rosids</taxon>
        <taxon>fabids</taxon>
        <taxon>Fabales</taxon>
        <taxon>Fabaceae</taxon>
        <taxon>Papilionoideae</taxon>
        <taxon>50 kb inversion clade</taxon>
        <taxon>NPAAA clade</taxon>
        <taxon>Hologalegina</taxon>
        <taxon>IRL clade</taxon>
        <taxon>Trifolieae</taxon>
        <taxon>Trifolium</taxon>
    </lineage>
</organism>
<accession>A0A392RMJ0</accession>
<feature type="non-terminal residue" evidence="1">
    <location>
        <position position="1"/>
    </location>
</feature>
<reference evidence="1 2" key="1">
    <citation type="journal article" date="2018" name="Front. Plant Sci.">
        <title>Red Clover (Trifolium pratense) and Zigzag Clover (T. medium) - A Picture of Genomic Similarities and Differences.</title>
        <authorList>
            <person name="Dluhosova J."/>
            <person name="Istvanek J."/>
            <person name="Nedelnik J."/>
            <person name="Repkova J."/>
        </authorList>
    </citation>
    <scope>NUCLEOTIDE SEQUENCE [LARGE SCALE GENOMIC DNA]</scope>
    <source>
        <strain evidence="2">cv. 10/8</strain>
        <tissue evidence="1">Leaf</tissue>
    </source>
</reference>
<dbReference type="Proteomes" id="UP000265520">
    <property type="component" value="Unassembled WGS sequence"/>
</dbReference>
<name>A0A392RMJ0_9FABA</name>
<protein>
    <submittedName>
        <fullName evidence="1">Uncharacterized protein</fullName>
    </submittedName>
</protein>
<dbReference type="AlphaFoldDB" id="A0A392RMJ0"/>
<evidence type="ECO:0000313" key="1">
    <source>
        <dbReference type="EMBL" id="MCI37422.1"/>
    </source>
</evidence>
<keyword evidence="2" id="KW-1185">Reference proteome</keyword>
<proteinExistence type="predicted"/>
<evidence type="ECO:0000313" key="2">
    <source>
        <dbReference type="Proteomes" id="UP000265520"/>
    </source>
</evidence>
<comment type="caution">
    <text evidence="1">The sequence shown here is derived from an EMBL/GenBank/DDBJ whole genome shotgun (WGS) entry which is preliminary data.</text>
</comment>